<organism evidence="1">
    <name type="scientific">uncultured Synechococcales cyanobacterium</name>
    <dbReference type="NCBI Taxonomy" id="1936017"/>
    <lineage>
        <taxon>Bacteria</taxon>
        <taxon>Bacillati</taxon>
        <taxon>Cyanobacteriota</taxon>
        <taxon>Cyanophyceae</taxon>
        <taxon>Synechococcales</taxon>
        <taxon>environmental samples</taxon>
    </lineage>
</organism>
<dbReference type="EMBL" id="CADCWO010000115">
    <property type="protein sequence ID" value="CAA9575086.1"/>
    <property type="molecule type" value="Genomic_DNA"/>
</dbReference>
<evidence type="ECO:0000313" key="1">
    <source>
        <dbReference type="EMBL" id="CAA9575086.1"/>
    </source>
</evidence>
<proteinExistence type="predicted"/>
<gene>
    <name evidence="1" type="ORF">AVDCRST_MAG81-2242</name>
</gene>
<protein>
    <submittedName>
        <fullName evidence="1">Uncharacterized protein</fullName>
    </submittedName>
</protein>
<reference evidence="1" key="1">
    <citation type="submission" date="2020-02" db="EMBL/GenBank/DDBJ databases">
        <authorList>
            <person name="Meier V. D."/>
        </authorList>
    </citation>
    <scope>NUCLEOTIDE SEQUENCE</scope>
    <source>
        <strain evidence="1">AVDCRST_MAG81</strain>
    </source>
</reference>
<name>A0A6J4VCT4_9CYAN</name>
<accession>A0A6J4VCT4</accession>
<sequence length="39" mass="4458">MFDSMDAVMDTLCEGLQDLMRVPQGLRSMTYFPHLHLTG</sequence>
<dbReference type="AlphaFoldDB" id="A0A6J4VCT4"/>